<keyword evidence="1" id="KW-0812">Transmembrane</keyword>
<dbReference type="AlphaFoldDB" id="A0A381WP73"/>
<name>A0A381WP73_9ZZZZ</name>
<organism evidence="2">
    <name type="scientific">marine metagenome</name>
    <dbReference type="NCBI Taxonomy" id="408172"/>
    <lineage>
        <taxon>unclassified sequences</taxon>
        <taxon>metagenomes</taxon>
        <taxon>ecological metagenomes</taxon>
    </lineage>
</organism>
<feature type="transmembrane region" description="Helical" evidence="1">
    <location>
        <begin position="6"/>
        <end position="25"/>
    </location>
</feature>
<sequence length="26" mass="2742">MFGDKTEVIGAVVFAVVLVAVFVLAF</sequence>
<keyword evidence="1" id="KW-1133">Transmembrane helix</keyword>
<reference evidence="2" key="1">
    <citation type="submission" date="2018-05" db="EMBL/GenBank/DDBJ databases">
        <authorList>
            <person name="Lanie J.A."/>
            <person name="Ng W.-L."/>
            <person name="Kazmierczak K.M."/>
            <person name="Andrzejewski T.M."/>
            <person name="Davidsen T.M."/>
            <person name="Wayne K.J."/>
            <person name="Tettelin H."/>
            <person name="Glass J.I."/>
            <person name="Rusch D."/>
            <person name="Podicherti R."/>
            <person name="Tsui H.-C.T."/>
            <person name="Winkler M.E."/>
        </authorList>
    </citation>
    <scope>NUCLEOTIDE SEQUENCE</scope>
</reference>
<proteinExistence type="predicted"/>
<gene>
    <name evidence="2" type="ORF">METZ01_LOCUS106611</name>
</gene>
<protein>
    <submittedName>
        <fullName evidence="2">Uncharacterized protein</fullName>
    </submittedName>
</protein>
<evidence type="ECO:0000256" key="1">
    <source>
        <dbReference type="SAM" id="Phobius"/>
    </source>
</evidence>
<evidence type="ECO:0000313" key="2">
    <source>
        <dbReference type="EMBL" id="SVA53757.1"/>
    </source>
</evidence>
<dbReference type="EMBL" id="UINC01012290">
    <property type="protein sequence ID" value="SVA53757.1"/>
    <property type="molecule type" value="Genomic_DNA"/>
</dbReference>
<accession>A0A381WP73</accession>
<keyword evidence="1" id="KW-0472">Membrane</keyword>